<evidence type="ECO:0000313" key="2">
    <source>
        <dbReference type="Proteomes" id="UP001596353"/>
    </source>
</evidence>
<gene>
    <name evidence="1" type="ORF">ACFQFQ_11350</name>
</gene>
<proteinExistence type="predicted"/>
<name>A0ABW2B2M4_9RHOB</name>
<keyword evidence="2" id="KW-1185">Reference proteome</keyword>
<dbReference type="Proteomes" id="UP001596353">
    <property type="component" value="Unassembled WGS sequence"/>
</dbReference>
<dbReference type="EMBL" id="JBHSWG010000001">
    <property type="protein sequence ID" value="MFC6759955.1"/>
    <property type="molecule type" value="Genomic_DNA"/>
</dbReference>
<protein>
    <submittedName>
        <fullName evidence="1">Uncharacterized protein</fullName>
    </submittedName>
</protein>
<comment type="caution">
    <text evidence="1">The sequence shown here is derived from an EMBL/GenBank/DDBJ whole genome shotgun (WGS) entry which is preliminary data.</text>
</comment>
<sequence length="116" mass="12967">MRIQGLPTGARSREFRGAVMRQDEGITIIAARSNAMTVSFNHLSRAASFENNFWVGYVTRTVPESAGALRVTRLVYEYLGEKISDALPAARSAGLKELDQLQPFHKHLLRPHIPFS</sequence>
<reference evidence="2" key="1">
    <citation type="journal article" date="2019" name="Int. J. Syst. Evol. Microbiol.">
        <title>The Global Catalogue of Microorganisms (GCM) 10K type strain sequencing project: providing services to taxonomists for standard genome sequencing and annotation.</title>
        <authorList>
            <consortium name="The Broad Institute Genomics Platform"/>
            <consortium name="The Broad Institute Genome Sequencing Center for Infectious Disease"/>
            <person name="Wu L."/>
            <person name="Ma J."/>
        </authorList>
    </citation>
    <scope>NUCLEOTIDE SEQUENCE [LARGE SCALE GENOMIC DNA]</scope>
    <source>
        <strain evidence="2">CCUG 66188</strain>
    </source>
</reference>
<accession>A0ABW2B2M4</accession>
<evidence type="ECO:0000313" key="1">
    <source>
        <dbReference type="EMBL" id="MFC6759955.1"/>
    </source>
</evidence>
<organism evidence="1 2">
    <name type="scientific">Sulfitobacter porphyrae</name>
    <dbReference type="NCBI Taxonomy" id="1246864"/>
    <lineage>
        <taxon>Bacteria</taxon>
        <taxon>Pseudomonadati</taxon>
        <taxon>Pseudomonadota</taxon>
        <taxon>Alphaproteobacteria</taxon>
        <taxon>Rhodobacterales</taxon>
        <taxon>Roseobacteraceae</taxon>
        <taxon>Sulfitobacter</taxon>
    </lineage>
</organism>